<organism evidence="1 2">
    <name type="scientific">Monilinia fructicola</name>
    <name type="common">Brown rot fungus</name>
    <name type="synonym">Ciboria fructicola</name>
    <dbReference type="NCBI Taxonomy" id="38448"/>
    <lineage>
        <taxon>Eukaryota</taxon>
        <taxon>Fungi</taxon>
        <taxon>Dikarya</taxon>
        <taxon>Ascomycota</taxon>
        <taxon>Pezizomycotina</taxon>
        <taxon>Leotiomycetes</taxon>
        <taxon>Helotiales</taxon>
        <taxon>Sclerotiniaceae</taxon>
        <taxon>Monilinia</taxon>
    </lineage>
</organism>
<reference evidence="1 2" key="1">
    <citation type="submission" date="2019-06" db="EMBL/GenBank/DDBJ databases">
        <title>Genome Sequence of the Brown Rot Fungal Pathogen Monilinia fructicola.</title>
        <authorList>
            <person name="De Miccolis Angelini R.M."/>
            <person name="Landi L."/>
            <person name="Abate D."/>
            <person name="Pollastro S."/>
            <person name="Romanazzi G."/>
            <person name="Faretra F."/>
        </authorList>
    </citation>
    <scope>NUCLEOTIDE SEQUENCE [LARGE SCALE GENOMIC DNA]</scope>
    <source>
        <strain evidence="1 2">Mfrc123</strain>
    </source>
</reference>
<dbReference type="Proteomes" id="UP000322873">
    <property type="component" value="Unassembled WGS sequence"/>
</dbReference>
<keyword evidence="2" id="KW-1185">Reference proteome</keyword>
<dbReference type="InterPro" id="IPR050829">
    <property type="entry name" value="CorA_MIT"/>
</dbReference>
<dbReference type="AlphaFoldDB" id="A0A5M9JWY9"/>
<evidence type="ECO:0000313" key="2">
    <source>
        <dbReference type="Proteomes" id="UP000322873"/>
    </source>
</evidence>
<evidence type="ECO:0000313" key="1">
    <source>
        <dbReference type="EMBL" id="KAA8572386.1"/>
    </source>
</evidence>
<proteinExistence type="predicted"/>
<sequence length="177" mass="20499">MSATCAKEKSNLKNNKSKEYWRTALYIPYLTFSTYSETGAELTKSGKKVEKLLKAYGIQNKNDNEDSDMATGNDSRRIIHSSRTLDQFYYHSLKDTKSRDSDQVVTRYTHYESRVDKALDILRVDELWLWVIDEETVITSSTSRLDDKEDPVLEGIFESLRKAKGKSKKQTTTIFCR</sequence>
<dbReference type="PANTHER" id="PTHR47685:SF1">
    <property type="entry name" value="MAGNESIUM TRANSPORT PROTEIN CORA"/>
    <property type="match status" value="1"/>
</dbReference>
<protein>
    <submittedName>
        <fullName evidence="1">Uncharacterized protein</fullName>
    </submittedName>
</protein>
<dbReference type="EMBL" id="VICG01000004">
    <property type="protein sequence ID" value="KAA8572386.1"/>
    <property type="molecule type" value="Genomic_DNA"/>
</dbReference>
<accession>A0A5M9JWY9</accession>
<gene>
    <name evidence="1" type="ORF">EYC84_003008</name>
</gene>
<comment type="caution">
    <text evidence="1">The sequence shown here is derived from an EMBL/GenBank/DDBJ whole genome shotgun (WGS) entry which is preliminary data.</text>
</comment>
<name>A0A5M9JWY9_MONFR</name>
<dbReference type="PANTHER" id="PTHR47685">
    <property type="entry name" value="MAGNESIUM TRANSPORT PROTEIN CORA"/>
    <property type="match status" value="1"/>
</dbReference>
<dbReference type="VEuPathDB" id="FungiDB:MFRU_003g03880"/>